<feature type="compositionally biased region" description="Basic and acidic residues" evidence="1">
    <location>
        <begin position="224"/>
        <end position="240"/>
    </location>
</feature>
<dbReference type="AlphaFoldDB" id="A0AA88P0C5"/>
<evidence type="ECO:0000313" key="3">
    <source>
        <dbReference type="Proteomes" id="UP001187315"/>
    </source>
</evidence>
<feature type="region of interest" description="Disordered" evidence="1">
    <location>
        <begin position="119"/>
        <end position="276"/>
    </location>
</feature>
<organism evidence="2 3">
    <name type="scientific">Tachysurus vachellii</name>
    <name type="common">Darkbarbel catfish</name>
    <name type="synonym">Pelteobagrus vachellii</name>
    <dbReference type="NCBI Taxonomy" id="175792"/>
    <lineage>
        <taxon>Eukaryota</taxon>
        <taxon>Metazoa</taxon>
        <taxon>Chordata</taxon>
        <taxon>Craniata</taxon>
        <taxon>Vertebrata</taxon>
        <taxon>Euteleostomi</taxon>
        <taxon>Actinopterygii</taxon>
        <taxon>Neopterygii</taxon>
        <taxon>Teleostei</taxon>
        <taxon>Ostariophysi</taxon>
        <taxon>Siluriformes</taxon>
        <taxon>Bagridae</taxon>
        <taxon>Tachysurus</taxon>
    </lineage>
</organism>
<proteinExistence type="predicted"/>
<keyword evidence="3" id="KW-1185">Reference proteome</keyword>
<gene>
    <name evidence="2" type="ORF">Q7C36_001077</name>
</gene>
<reference evidence="2" key="1">
    <citation type="submission" date="2023-08" db="EMBL/GenBank/DDBJ databases">
        <title>Pelteobagrus vachellii genome.</title>
        <authorList>
            <person name="Liu H."/>
        </authorList>
    </citation>
    <scope>NUCLEOTIDE SEQUENCE</scope>
    <source>
        <strain evidence="2">PRFRI_2022a</strain>
        <tissue evidence="2">Muscle</tissue>
    </source>
</reference>
<name>A0AA88P0C5_TACVA</name>
<evidence type="ECO:0000256" key="1">
    <source>
        <dbReference type="SAM" id="MobiDB-lite"/>
    </source>
</evidence>
<dbReference type="EMBL" id="JAVHJS010000001">
    <property type="protein sequence ID" value="KAK2869206.1"/>
    <property type="molecule type" value="Genomic_DNA"/>
</dbReference>
<dbReference type="Proteomes" id="UP001187315">
    <property type="component" value="Unassembled WGS sequence"/>
</dbReference>
<comment type="caution">
    <text evidence="2">The sequence shown here is derived from an EMBL/GenBank/DDBJ whole genome shotgun (WGS) entry which is preliminary data.</text>
</comment>
<feature type="compositionally biased region" description="Acidic residues" evidence="1">
    <location>
        <begin position="155"/>
        <end position="170"/>
    </location>
</feature>
<protein>
    <submittedName>
        <fullName evidence="2">Uncharacterized protein</fullName>
    </submittedName>
</protein>
<feature type="compositionally biased region" description="Basic and acidic residues" evidence="1">
    <location>
        <begin position="140"/>
        <end position="154"/>
    </location>
</feature>
<feature type="compositionally biased region" description="Polar residues" evidence="1">
    <location>
        <begin position="119"/>
        <end position="133"/>
    </location>
</feature>
<accession>A0AA88P0C5</accession>
<sequence>MESELERLQLEIKGVLYKLTIEQLIKVCNALQISGPEKEHVTGKTRSQVISHVIKYLEREELAGLEDEGMSDLLSIDDVIGKIDTATNINGSEISSQTESQEKLQKENAMYDLMKTSMLPVSSSKPETNTTLAPPNGSMWRKDMQPRARKRSVEQNEEAEQSEEEDDGDEYYPVSHQQQFELCLPEIMNPVCSTPTEPERTQAEENMSPEPDREQGTTDQMENSLEREDSFVEGMSKEEVVPLLVSSDPSGEEFQRPRRQHRRPRVFTYDRLGSQH</sequence>
<evidence type="ECO:0000313" key="2">
    <source>
        <dbReference type="EMBL" id="KAK2869206.1"/>
    </source>
</evidence>